<feature type="domain" description="C-type lectin" evidence="2">
    <location>
        <begin position="50"/>
        <end position="110"/>
    </location>
</feature>
<feature type="non-terminal residue" evidence="3">
    <location>
        <position position="112"/>
    </location>
</feature>
<name>A0A1B6LP50_9HEMI</name>
<protein>
    <recommendedName>
        <fullName evidence="2">C-type lectin domain-containing protein</fullName>
    </recommendedName>
</protein>
<keyword evidence="1" id="KW-0732">Signal</keyword>
<dbReference type="Pfam" id="PF00059">
    <property type="entry name" value="Lectin_C"/>
    <property type="match status" value="1"/>
</dbReference>
<dbReference type="AlphaFoldDB" id="A0A1B6LP50"/>
<organism evidence="3">
    <name type="scientific">Graphocephala atropunctata</name>
    <dbReference type="NCBI Taxonomy" id="36148"/>
    <lineage>
        <taxon>Eukaryota</taxon>
        <taxon>Metazoa</taxon>
        <taxon>Ecdysozoa</taxon>
        <taxon>Arthropoda</taxon>
        <taxon>Hexapoda</taxon>
        <taxon>Insecta</taxon>
        <taxon>Pterygota</taxon>
        <taxon>Neoptera</taxon>
        <taxon>Paraneoptera</taxon>
        <taxon>Hemiptera</taxon>
        <taxon>Auchenorrhyncha</taxon>
        <taxon>Membracoidea</taxon>
        <taxon>Cicadellidae</taxon>
        <taxon>Cicadellinae</taxon>
        <taxon>Cicadellini</taxon>
        <taxon>Graphocephala</taxon>
    </lineage>
</organism>
<feature type="signal peptide" evidence="1">
    <location>
        <begin position="1"/>
        <end position="22"/>
    </location>
</feature>
<sequence length="112" mass="12743">MARNMQWWIWAGLLASVVCVLGQNYYVNIPHHRANTRNSGVTFDIFQGTRSFYGAKEGCQQMGMKLASIHSWAEQDAINKLIQRIAPERSYFWTSGAYSPAYGSYLWGTGRT</sequence>
<dbReference type="SUPFAM" id="SSF56436">
    <property type="entry name" value="C-type lectin-like"/>
    <property type="match status" value="1"/>
</dbReference>
<dbReference type="Gene3D" id="3.10.100.10">
    <property type="entry name" value="Mannose-Binding Protein A, subunit A"/>
    <property type="match status" value="1"/>
</dbReference>
<evidence type="ECO:0000256" key="1">
    <source>
        <dbReference type="SAM" id="SignalP"/>
    </source>
</evidence>
<accession>A0A1B6LP50</accession>
<gene>
    <name evidence="3" type="ORF">g.9189</name>
</gene>
<reference evidence="3" key="1">
    <citation type="submission" date="2015-11" db="EMBL/GenBank/DDBJ databases">
        <title>De novo transcriptome assembly of four potential Pierce s Disease insect vectors from Arizona vineyards.</title>
        <authorList>
            <person name="Tassone E.E."/>
        </authorList>
    </citation>
    <scope>NUCLEOTIDE SEQUENCE</scope>
</reference>
<feature type="chain" id="PRO_5008587642" description="C-type lectin domain-containing protein" evidence="1">
    <location>
        <begin position="23"/>
        <end position="112"/>
    </location>
</feature>
<dbReference type="CDD" id="cd00037">
    <property type="entry name" value="CLECT"/>
    <property type="match status" value="1"/>
</dbReference>
<evidence type="ECO:0000313" key="3">
    <source>
        <dbReference type="EMBL" id="JAT25387.1"/>
    </source>
</evidence>
<dbReference type="InterPro" id="IPR016187">
    <property type="entry name" value="CTDL_fold"/>
</dbReference>
<dbReference type="InterPro" id="IPR001304">
    <property type="entry name" value="C-type_lectin-like"/>
</dbReference>
<proteinExistence type="predicted"/>
<dbReference type="EMBL" id="GEBQ01014590">
    <property type="protein sequence ID" value="JAT25387.1"/>
    <property type="molecule type" value="Transcribed_RNA"/>
</dbReference>
<dbReference type="InterPro" id="IPR016186">
    <property type="entry name" value="C-type_lectin-like/link_sf"/>
</dbReference>
<evidence type="ECO:0000259" key="2">
    <source>
        <dbReference type="Pfam" id="PF00059"/>
    </source>
</evidence>